<dbReference type="PANTHER" id="PTHR43877:SF2">
    <property type="entry name" value="AMINOALKYLPHOSPHONATE N-ACETYLTRANSFERASE-RELATED"/>
    <property type="match status" value="1"/>
</dbReference>
<feature type="domain" description="N-acetyltransferase" evidence="3">
    <location>
        <begin position="8"/>
        <end position="156"/>
    </location>
</feature>
<dbReference type="PROSITE" id="PS51186">
    <property type="entry name" value="GNAT"/>
    <property type="match status" value="1"/>
</dbReference>
<dbReference type="SUPFAM" id="SSF55729">
    <property type="entry name" value="Acyl-CoA N-acyltransferases (Nat)"/>
    <property type="match status" value="1"/>
</dbReference>
<proteinExistence type="predicted"/>
<gene>
    <name evidence="4" type="ORF">SAMN05446927_0269</name>
</gene>
<keyword evidence="4" id="KW-0687">Ribonucleoprotein</keyword>
<protein>
    <submittedName>
        <fullName evidence="4">Ribosomal protein S18 acetylase RimI</fullName>
    </submittedName>
</protein>
<dbReference type="EMBL" id="OCSU01000001">
    <property type="protein sequence ID" value="SOE48164.1"/>
    <property type="molecule type" value="Genomic_DNA"/>
</dbReference>
<keyword evidence="5" id="KW-1185">Reference proteome</keyword>
<keyword evidence="1" id="KW-0808">Transferase</keyword>
<keyword evidence="4" id="KW-0689">Ribosomal protein</keyword>
<sequence>MTQSSIAITIRREDPTSLDGQMLLDELSAMLAVFSGDGGQSRFHLADFRSANGVFYVARTALGEPVGCGAFWHFDACTAELKRIYSRQNAAGVGTAILQQLEAHAAASGYKRLVLQTRAINKPAIQFYECNGFRPIERYGAYIGQMDACCFEKMLIDA</sequence>
<dbReference type="InterPro" id="IPR050832">
    <property type="entry name" value="Bact_Acetyltransf"/>
</dbReference>
<evidence type="ECO:0000313" key="5">
    <source>
        <dbReference type="Proteomes" id="UP000219522"/>
    </source>
</evidence>
<dbReference type="Pfam" id="PF00583">
    <property type="entry name" value="Acetyltransf_1"/>
    <property type="match status" value="1"/>
</dbReference>
<name>A0A7Z7I170_9BURK</name>
<organism evidence="4 5">
    <name type="scientific">Caballeronia arationis</name>
    <dbReference type="NCBI Taxonomy" id="1777142"/>
    <lineage>
        <taxon>Bacteria</taxon>
        <taxon>Pseudomonadati</taxon>
        <taxon>Pseudomonadota</taxon>
        <taxon>Betaproteobacteria</taxon>
        <taxon>Burkholderiales</taxon>
        <taxon>Burkholderiaceae</taxon>
        <taxon>Caballeronia</taxon>
    </lineage>
</organism>
<evidence type="ECO:0000259" key="3">
    <source>
        <dbReference type="PROSITE" id="PS51186"/>
    </source>
</evidence>
<evidence type="ECO:0000256" key="2">
    <source>
        <dbReference type="ARBA" id="ARBA00023315"/>
    </source>
</evidence>
<dbReference type="Proteomes" id="UP000219522">
    <property type="component" value="Unassembled WGS sequence"/>
</dbReference>
<evidence type="ECO:0000256" key="1">
    <source>
        <dbReference type="ARBA" id="ARBA00022679"/>
    </source>
</evidence>
<reference evidence="4 5" key="1">
    <citation type="submission" date="2017-09" db="EMBL/GenBank/DDBJ databases">
        <authorList>
            <person name="Varghese N."/>
            <person name="Submissions S."/>
        </authorList>
    </citation>
    <scope>NUCLEOTIDE SEQUENCE [LARGE SCALE GENOMIC DNA]</scope>
    <source>
        <strain evidence="4 5">OK806</strain>
    </source>
</reference>
<dbReference type="AlphaFoldDB" id="A0A7Z7I170"/>
<dbReference type="InterPro" id="IPR000182">
    <property type="entry name" value="GNAT_dom"/>
</dbReference>
<dbReference type="Gene3D" id="3.40.630.30">
    <property type="match status" value="1"/>
</dbReference>
<dbReference type="RefSeq" id="WP_097189648.1">
    <property type="nucleotide sequence ID" value="NZ_OCSU01000001.1"/>
</dbReference>
<dbReference type="GO" id="GO:0016747">
    <property type="term" value="F:acyltransferase activity, transferring groups other than amino-acyl groups"/>
    <property type="evidence" value="ECO:0007669"/>
    <property type="project" value="InterPro"/>
</dbReference>
<evidence type="ECO:0000313" key="4">
    <source>
        <dbReference type="EMBL" id="SOE48164.1"/>
    </source>
</evidence>
<keyword evidence="2" id="KW-0012">Acyltransferase</keyword>
<comment type="caution">
    <text evidence="4">The sequence shown here is derived from an EMBL/GenBank/DDBJ whole genome shotgun (WGS) entry which is preliminary data.</text>
</comment>
<dbReference type="InterPro" id="IPR016181">
    <property type="entry name" value="Acyl_CoA_acyltransferase"/>
</dbReference>
<dbReference type="PANTHER" id="PTHR43877">
    <property type="entry name" value="AMINOALKYLPHOSPHONATE N-ACETYLTRANSFERASE-RELATED-RELATED"/>
    <property type="match status" value="1"/>
</dbReference>
<accession>A0A7Z7I170</accession>
<dbReference type="GO" id="GO:0005840">
    <property type="term" value="C:ribosome"/>
    <property type="evidence" value="ECO:0007669"/>
    <property type="project" value="UniProtKB-KW"/>
</dbReference>